<feature type="chain" id="PRO_5046741193" evidence="1">
    <location>
        <begin position="26"/>
        <end position="828"/>
    </location>
</feature>
<dbReference type="InterPro" id="IPR042186">
    <property type="entry name" value="FimD_plug_dom"/>
</dbReference>
<dbReference type="PANTHER" id="PTHR30451:SF5">
    <property type="entry name" value="SLR0019 PROTEIN"/>
    <property type="match status" value="1"/>
</dbReference>
<keyword evidence="3" id="KW-1185">Reference proteome</keyword>
<dbReference type="Gene3D" id="2.60.40.2610">
    <property type="entry name" value="Outer membrane usher protein FimD, plug domain"/>
    <property type="match status" value="1"/>
</dbReference>
<dbReference type="PROSITE" id="PS51257">
    <property type="entry name" value="PROKAR_LIPOPROTEIN"/>
    <property type="match status" value="1"/>
</dbReference>
<protein>
    <submittedName>
        <fullName evidence="2">Fimbrial biogenesis outer membrane usher protein</fullName>
    </submittedName>
</protein>
<sequence length="828" mass="87738">MSVKPTAAAGALLLAACLMPTGARAQTGTALPAPVVIDPDANATGINPTGKPVILTAPVMDGQAYLGDATVTLDPGGRASFSAERLLTLLEPRIAAPLVARLRTRLGESGQLDGADLRGVGVSIRYDPQALQVTLDIAAPSRAARSLDLGDANRRGPVTYAPPADVSAYLNIRGSLDWVQQGSDEGLAAPITYLDGAIRAGGVVLESEANWQAGVAGPDLQRRGTRLVYDDRRNLVRWAGGDLQTLARGFQSAPEIAGLSVSRFYSLLDPQTIIRPRGSRSFQLERRSVVEVRVNDQLVRRMELDPGTFDLRDFPFTQGSNDVKLTITDDAGRRETVDFSIFLDQAQLAKGLSEFGFYAGVRSPLGRRGPVYTNDLAFSGFYRRGVSDRLTLGANAQADGRGWMGGVESVVATSIGTFGSFASASHVEGSGSGWASILTFQRTISRSSDRADALSLSLEARSRKFAPIGTITPFNPYSYIAGASYNSGITESLYAGLDARYSRGRDGEPDAGSVRLTGGWRISPALNFTADVGYERAGRNNRLAAFLSLTYRLDRSSSLRSDYDSRNNRSRLSYQSYSGSGTGAYNLSADVERSDIGAGVSASGVYYANRAELGFSHFGTFDRDLSGSTGQRTSLRFGTALALADGAFSIGRPIQDAFAIVRAHPSLKGADIFIDESGDSYTARTGRLGTAIQPSLSSYSERNVLTTAPDAPLGLDLGEGSFRLLPPYRGGYKLTVGSDYMVSVVGRLIGTDGQPLSLVAGQAVEAAHPDREPIPLFTNAAGRFGATGLAPGRWTIVMADADKTSYDLVIPAGATATVPAGDLRPKGQ</sequence>
<gene>
    <name evidence="2" type="ORF">MU848_13115</name>
</gene>
<dbReference type="RefSeq" id="WP_247232994.1">
    <property type="nucleotide sequence ID" value="NZ_JALKHS010000010.1"/>
</dbReference>
<proteinExistence type="predicted"/>
<organism evidence="2 3">
    <name type="scientific">Sphingobium agri</name>
    <dbReference type="NCBI Taxonomy" id="2933566"/>
    <lineage>
        <taxon>Bacteria</taxon>
        <taxon>Pseudomonadati</taxon>
        <taxon>Pseudomonadota</taxon>
        <taxon>Alphaproteobacteria</taxon>
        <taxon>Sphingomonadales</taxon>
        <taxon>Sphingomonadaceae</taxon>
        <taxon>Sphingobium</taxon>
    </lineage>
</organism>
<accession>A0ABT0DZH2</accession>
<dbReference type="InterPro" id="IPR000015">
    <property type="entry name" value="Fimb_usher"/>
</dbReference>
<dbReference type="EMBL" id="JALKHS010000010">
    <property type="protein sequence ID" value="MCK0532524.1"/>
    <property type="molecule type" value="Genomic_DNA"/>
</dbReference>
<dbReference type="Gene3D" id="2.60.40.3110">
    <property type="match status" value="1"/>
</dbReference>
<name>A0ABT0DZH2_9SPHN</name>
<feature type="signal peptide" evidence="1">
    <location>
        <begin position="1"/>
        <end position="25"/>
    </location>
</feature>
<reference evidence="2 3" key="1">
    <citation type="submission" date="2022-04" db="EMBL/GenBank/DDBJ databases">
        <authorList>
            <person name="Huq M.A."/>
        </authorList>
    </citation>
    <scope>NUCLEOTIDE SEQUENCE [LARGE SCALE GENOMIC DNA]</scope>
    <source>
        <strain evidence="2 3">MAH-33</strain>
    </source>
</reference>
<keyword evidence="1" id="KW-0732">Signal</keyword>
<evidence type="ECO:0000313" key="2">
    <source>
        <dbReference type="EMBL" id="MCK0532524.1"/>
    </source>
</evidence>
<dbReference type="Proteomes" id="UP001203512">
    <property type="component" value="Unassembled WGS sequence"/>
</dbReference>
<comment type="caution">
    <text evidence="2">The sequence shown here is derived from an EMBL/GenBank/DDBJ whole genome shotgun (WGS) entry which is preliminary data.</text>
</comment>
<evidence type="ECO:0000313" key="3">
    <source>
        <dbReference type="Proteomes" id="UP001203512"/>
    </source>
</evidence>
<dbReference type="PANTHER" id="PTHR30451">
    <property type="entry name" value="OUTER MEMBRANE USHER PROTEIN"/>
    <property type="match status" value="1"/>
</dbReference>
<evidence type="ECO:0000256" key="1">
    <source>
        <dbReference type="SAM" id="SignalP"/>
    </source>
</evidence>